<dbReference type="CDD" id="cd11304">
    <property type="entry name" value="Cadherin_repeat"/>
    <property type="match status" value="1"/>
</dbReference>
<keyword evidence="5 10" id="KW-1133">Transmembrane helix</keyword>
<evidence type="ECO:0000256" key="7">
    <source>
        <dbReference type="ARBA" id="ARBA00023180"/>
    </source>
</evidence>
<dbReference type="PROSITE" id="PS00232">
    <property type="entry name" value="CADHERIN_1"/>
    <property type="match status" value="1"/>
</dbReference>
<accession>A0ABD2QKM6</accession>
<evidence type="ECO:0000256" key="8">
    <source>
        <dbReference type="PROSITE-ProRule" id="PRU00043"/>
    </source>
</evidence>
<keyword evidence="13" id="KW-1185">Reference proteome</keyword>
<keyword evidence="6 10" id="KW-0472">Membrane</keyword>
<evidence type="ECO:0000256" key="3">
    <source>
        <dbReference type="ARBA" id="ARBA00022737"/>
    </source>
</evidence>
<evidence type="ECO:0000256" key="2">
    <source>
        <dbReference type="ARBA" id="ARBA00022692"/>
    </source>
</evidence>
<feature type="transmembrane region" description="Helical" evidence="10">
    <location>
        <begin position="218"/>
        <end position="240"/>
    </location>
</feature>
<evidence type="ECO:0000256" key="9">
    <source>
        <dbReference type="SAM" id="MobiDB-lite"/>
    </source>
</evidence>
<dbReference type="SUPFAM" id="SSF49313">
    <property type="entry name" value="Cadherin-like"/>
    <property type="match status" value="1"/>
</dbReference>
<dbReference type="InterPro" id="IPR002126">
    <property type="entry name" value="Cadherin-like_dom"/>
</dbReference>
<dbReference type="Pfam" id="PF00028">
    <property type="entry name" value="Cadherin"/>
    <property type="match status" value="1"/>
</dbReference>
<feature type="region of interest" description="Disordered" evidence="9">
    <location>
        <begin position="14"/>
        <end position="37"/>
    </location>
</feature>
<dbReference type="InterPro" id="IPR015919">
    <property type="entry name" value="Cadherin-like_sf"/>
</dbReference>
<protein>
    <submittedName>
        <fullName evidence="12">Protocadherin-11 X-linked</fullName>
    </submittedName>
</protein>
<dbReference type="PANTHER" id="PTHR24028:SF345">
    <property type="entry name" value="PROTOCADHERIN-16-LIKE"/>
    <property type="match status" value="1"/>
</dbReference>
<keyword evidence="4 8" id="KW-0106">Calcium</keyword>
<feature type="domain" description="Cadherin" evidence="11">
    <location>
        <begin position="63"/>
        <end position="187"/>
    </location>
</feature>
<dbReference type="PROSITE" id="PS50268">
    <property type="entry name" value="CADHERIN_2"/>
    <property type="match status" value="1"/>
</dbReference>
<name>A0ABD2QKM6_9PLAT</name>
<evidence type="ECO:0000256" key="1">
    <source>
        <dbReference type="ARBA" id="ARBA00004167"/>
    </source>
</evidence>
<dbReference type="GO" id="GO:0016020">
    <property type="term" value="C:membrane"/>
    <property type="evidence" value="ECO:0007669"/>
    <property type="project" value="UniProtKB-SubCell"/>
</dbReference>
<evidence type="ECO:0000313" key="12">
    <source>
        <dbReference type="EMBL" id="KAL3320103.1"/>
    </source>
</evidence>
<keyword evidence="3" id="KW-0677">Repeat</keyword>
<keyword evidence="7" id="KW-0325">Glycoprotein</keyword>
<organism evidence="12 13">
    <name type="scientific">Cichlidogyrus casuarinus</name>
    <dbReference type="NCBI Taxonomy" id="1844966"/>
    <lineage>
        <taxon>Eukaryota</taxon>
        <taxon>Metazoa</taxon>
        <taxon>Spiralia</taxon>
        <taxon>Lophotrochozoa</taxon>
        <taxon>Platyhelminthes</taxon>
        <taxon>Monogenea</taxon>
        <taxon>Monopisthocotylea</taxon>
        <taxon>Dactylogyridea</taxon>
        <taxon>Ancyrocephalidae</taxon>
        <taxon>Cichlidogyrus</taxon>
    </lineage>
</organism>
<evidence type="ECO:0000256" key="5">
    <source>
        <dbReference type="ARBA" id="ARBA00022989"/>
    </source>
</evidence>
<evidence type="ECO:0000259" key="11">
    <source>
        <dbReference type="PROSITE" id="PS50268"/>
    </source>
</evidence>
<keyword evidence="2 10" id="KW-0812">Transmembrane</keyword>
<evidence type="ECO:0000256" key="6">
    <source>
        <dbReference type="ARBA" id="ARBA00023136"/>
    </source>
</evidence>
<dbReference type="AlphaFoldDB" id="A0ABD2QKM6"/>
<proteinExistence type="predicted"/>
<dbReference type="GO" id="GO:0005509">
    <property type="term" value="F:calcium ion binding"/>
    <property type="evidence" value="ECO:0007669"/>
    <property type="project" value="UniProtKB-UniRule"/>
</dbReference>
<comment type="subcellular location">
    <subcellularLocation>
        <location evidence="1">Membrane</location>
        <topology evidence="1">Single-pass membrane protein</topology>
    </subcellularLocation>
</comment>
<evidence type="ECO:0000256" key="10">
    <source>
        <dbReference type="SAM" id="Phobius"/>
    </source>
</evidence>
<sequence length="258" mass="29178">MDGEKTKEIESRMRAFKSDGFGSSAHEPVGNSNPQRRVHLHSTEVMVSVTDKNDNTPQFLRPNRTDHMVVVDPSTPMGAIIYTVTCLDPDTGLNGKISYEIMESNDDGLFSIQNHNGNIHLDRNLPEDVVNKAKLLSEKQIGSDERSRLSRDNLQDAYPSYNLKLRACDNGAPQSQCSEFPNLKIQVRVLTGDSLYLNEAKGLRGEHFWGRRSWHENVIITVSVVSFFVVLLFIGIFVFSRCRVHYSLRKRAALRQGE</sequence>
<evidence type="ECO:0000313" key="13">
    <source>
        <dbReference type="Proteomes" id="UP001626550"/>
    </source>
</evidence>
<evidence type="ECO:0000256" key="4">
    <source>
        <dbReference type="ARBA" id="ARBA00022837"/>
    </source>
</evidence>
<dbReference type="Gene3D" id="2.60.40.60">
    <property type="entry name" value="Cadherins"/>
    <property type="match status" value="1"/>
</dbReference>
<dbReference type="Proteomes" id="UP001626550">
    <property type="component" value="Unassembled WGS sequence"/>
</dbReference>
<dbReference type="EMBL" id="JBJKFK010000076">
    <property type="protein sequence ID" value="KAL3320103.1"/>
    <property type="molecule type" value="Genomic_DNA"/>
</dbReference>
<reference evidence="12 13" key="1">
    <citation type="submission" date="2024-11" db="EMBL/GenBank/DDBJ databases">
        <title>Adaptive evolution of stress response genes in parasites aligns with host niche diversity.</title>
        <authorList>
            <person name="Hahn C."/>
            <person name="Resl P."/>
        </authorList>
    </citation>
    <scope>NUCLEOTIDE SEQUENCE [LARGE SCALE GENOMIC DNA]</scope>
    <source>
        <strain evidence="12">EGGRZ-B1_66</strain>
        <tissue evidence="12">Body</tissue>
    </source>
</reference>
<dbReference type="InterPro" id="IPR050174">
    <property type="entry name" value="Protocadherin/Cadherin-CA"/>
</dbReference>
<gene>
    <name evidence="12" type="primary">PCDH11X</name>
    <name evidence="12" type="ORF">Ciccas_001216</name>
</gene>
<comment type="caution">
    <text evidence="12">The sequence shown here is derived from an EMBL/GenBank/DDBJ whole genome shotgun (WGS) entry which is preliminary data.</text>
</comment>
<dbReference type="InterPro" id="IPR020894">
    <property type="entry name" value="Cadherin_CS"/>
</dbReference>
<dbReference type="PANTHER" id="PTHR24028">
    <property type="entry name" value="CADHERIN-87A"/>
    <property type="match status" value="1"/>
</dbReference>